<evidence type="ECO:0008006" key="4">
    <source>
        <dbReference type="Google" id="ProtNLM"/>
    </source>
</evidence>
<proteinExistence type="predicted"/>
<sequence length="176" mass="20004">MVNILNRVKCSTILLSLLFNSGFASAESVIEQDMSPTLTVQFEDQSNIQANQFLEETFKAFIDRDKSHLKSMISESFVQKFGDDKNTHDEFIQHASVLSEQLTRMDIVFEDVNVDADGTVSEIHTVEVTKNDGSRAKFKLYAFYYFDHMGTVKLIDELSIQIEGAVEDQDMGSRTR</sequence>
<gene>
    <name evidence="2" type="ORF">BTO10_15560</name>
</gene>
<dbReference type="AlphaFoldDB" id="A0A2S7VFP0"/>
<dbReference type="Proteomes" id="UP000238707">
    <property type="component" value="Unassembled WGS sequence"/>
</dbReference>
<dbReference type="EMBL" id="MSCI01000002">
    <property type="protein sequence ID" value="PQJ60755.1"/>
    <property type="molecule type" value="Genomic_DNA"/>
</dbReference>
<accession>A0A2S7VFP0</accession>
<feature type="chain" id="PRO_5015534655" description="SnoaL-like domain-containing protein" evidence="1">
    <location>
        <begin position="27"/>
        <end position="176"/>
    </location>
</feature>
<comment type="caution">
    <text evidence="2">The sequence shown here is derived from an EMBL/GenBank/DDBJ whole genome shotgun (WGS) entry which is preliminary data.</text>
</comment>
<evidence type="ECO:0000313" key="2">
    <source>
        <dbReference type="EMBL" id="PQJ60755.1"/>
    </source>
</evidence>
<reference evidence="2 3" key="1">
    <citation type="submission" date="2016-12" db="EMBL/GenBank/DDBJ databases">
        <title>Diversity of luminous bacteria.</title>
        <authorList>
            <person name="Yoshizawa S."/>
            <person name="Kogure K."/>
        </authorList>
    </citation>
    <scope>NUCLEOTIDE SEQUENCE [LARGE SCALE GENOMIC DNA]</scope>
    <source>
        <strain evidence="2 3">LC2-408</strain>
    </source>
</reference>
<evidence type="ECO:0000313" key="3">
    <source>
        <dbReference type="Proteomes" id="UP000238707"/>
    </source>
</evidence>
<feature type="signal peptide" evidence="1">
    <location>
        <begin position="1"/>
        <end position="26"/>
    </location>
</feature>
<protein>
    <recommendedName>
        <fullName evidence="4">SnoaL-like domain-containing protein</fullName>
    </recommendedName>
</protein>
<keyword evidence="1" id="KW-0732">Signal</keyword>
<keyword evidence="3" id="KW-1185">Reference proteome</keyword>
<name>A0A2S7VFP0_9VIBR</name>
<organism evidence="2 3">
    <name type="scientific">Vibrio chagasii</name>
    <dbReference type="NCBI Taxonomy" id="170679"/>
    <lineage>
        <taxon>Bacteria</taxon>
        <taxon>Pseudomonadati</taxon>
        <taxon>Pseudomonadota</taxon>
        <taxon>Gammaproteobacteria</taxon>
        <taxon>Vibrionales</taxon>
        <taxon>Vibrionaceae</taxon>
        <taxon>Vibrio</taxon>
    </lineage>
</organism>
<evidence type="ECO:0000256" key="1">
    <source>
        <dbReference type="SAM" id="SignalP"/>
    </source>
</evidence>